<gene>
    <name evidence="2" type="primary">a2</name>
</gene>
<organism evidence="2">
    <name type="scientific">Zygosaccharomyces rouxii</name>
    <dbReference type="NCBI Taxonomy" id="4956"/>
    <lineage>
        <taxon>Eukaryota</taxon>
        <taxon>Fungi</taxon>
        <taxon>Dikarya</taxon>
        <taxon>Ascomycota</taxon>
        <taxon>Saccharomycotina</taxon>
        <taxon>Saccharomycetes</taxon>
        <taxon>Saccharomycetales</taxon>
        <taxon>Saccharomycetaceae</taxon>
        <taxon>Zygosaccharomyces</taxon>
    </lineage>
</organism>
<name>A0A1V1FR06_ZYGRO</name>
<sequence length="319" mass="36001">MEFVSECILPKATVNTESHKDFLFFKNKKKSQSSSLQFKFVGQKVNETNRVAEINLSSEKSKSNTKETNQVITRPRNCFIIMRSIFHNVIVRSLQEYEISSLQHVSAITSQLWGKNDGIFQLYFELLSQFEEHWHLNIYPEYRYHKVNKISRQLENKLVYQNMLDRMRYFTASSLIANLEDILILPPAHPPPSSSTYTYPALRRPAAAAAAAKAQAQAQAQAQAANAQAANPAAPAPPATNAERNAKTKPAPGGKVSKQRIHPKKKPSPPPRLRRPASAVQQLKFLLILQTKLVNTSFFDVMIYDGYSISIESITGRLD</sequence>
<dbReference type="AlphaFoldDB" id="A0A1V1FR06"/>
<feature type="region of interest" description="Disordered" evidence="1">
    <location>
        <begin position="222"/>
        <end position="277"/>
    </location>
</feature>
<protein>
    <submittedName>
        <fullName evidence="2">A2 transcriptional factor</fullName>
    </submittedName>
</protein>
<feature type="compositionally biased region" description="Low complexity" evidence="1">
    <location>
        <begin position="222"/>
        <end position="233"/>
    </location>
</feature>
<accession>A0A1V1FR06</accession>
<reference evidence="2" key="1">
    <citation type="submission" date="2017-03" db="EMBL/GenBank/DDBJ databases">
        <title>Mating-type like locus of allodiploid Zygosaccharomyces rouxii NBRC1876.</title>
        <authorList>
            <person name="Watanabe J."/>
        </authorList>
    </citation>
    <scope>NUCLEOTIDE SEQUENCE</scope>
    <source>
        <strain evidence="2">NBRC 1876</strain>
    </source>
</reference>
<feature type="compositionally biased region" description="Basic residues" evidence="1">
    <location>
        <begin position="257"/>
        <end position="275"/>
    </location>
</feature>
<evidence type="ECO:0000256" key="1">
    <source>
        <dbReference type="SAM" id="MobiDB-lite"/>
    </source>
</evidence>
<proteinExistence type="predicted"/>
<dbReference type="EMBL" id="LC221840">
    <property type="protein sequence ID" value="BAX02945.1"/>
    <property type="molecule type" value="Genomic_DNA"/>
</dbReference>
<evidence type="ECO:0000313" key="2">
    <source>
        <dbReference type="EMBL" id="BAX02945.1"/>
    </source>
</evidence>